<proteinExistence type="predicted"/>
<keyword evidence="2" id="KW-1185">Reference proteome</keyword>
<accession>A0ABX9TT54</accession>
<dbReference type="SUPFAM" id="SSF53955">
    <property type="entry name" value="Lysozyme-like"/>
    <property type="match status" value="1"/>
</dbReference>
<evidence type="ECO:0000313" key="1">
    <source>
        <dbReference type="EMBL" id="RLL18971.1"/>
    </source>
</evidence>
<dbReference type="PANTHER" id="PTHR34408:SF1">
    <property type="entry name" value="GLYCOSYL HYDROLASE FAMILY 19 DOMAIN-CONTAINING PROTEIN HI_1415"/>
    <property type="match status" value="1"/>
</dbReference>
<protein>
    <submittedName>
        <fullName evidence="1">Glycoside hydrolase family 19 protein</fullName>
    </submittedName>
</protein>
<gene>
    <name evidence="1" type="ORF">D9K81_14525</name>
</gene>
<organism evidence="1 2">
    <name type="scientific">Acinetobacter chengduensis</name>
    <dbReference type="NCBI Taxonomy" id="2420890"/>
    <lineage>
        <taxon>Bacteria</taxon>
        <taxon>Pseudomonadati</taxon>
        <taxon>Pseudomonadota</taxon>
        <taxon>Gammaproteobacteria</taxon>
        <taxon>Moraxellales</taxon>
        <taxon>Moraxellaceae</taxon>
        <taxon>Acinetobacter</taxon>
    </lineage>
</organism>
<sequence length="277" mass="30328">MLKAIQTILKASNLYTGAIDGQIGLGSLRAIEAMTPETAKKVQKILQDAKLYTGAIDGAFGPGSYEAFNSLIPKPTITAEALKKIYPGANTKFLQYINALSAEYGINTKAEVCLFLANTLVESMGFNAKDLRENFNYKPENLQRTFKKYIGSVEAAKTLIAKGQPAICERVYGGRMGNGVGNGDAWKYRGGGIIQTTGKTNYTRLSKAINEDLVNFPARIAEPEIAVKSALFYWKDAGCGKLAKRMQITECRKAINGGSNGLNEVKDYFLKAWNYLY</sequence>
<dbReference type="InterPro" id="IPR052354">
    <property type="entry name" value="Cell_Wall_Dynamics_Protein"/>
</dbReference>
<dbReference type="RefSeq" id="WP_121523465.1">
    <property type="nucleotide sequence ID" value="NZ_RCHC01000019.1"/>
</dbReference>
<comment type="caution">
    <text evidence="1">The sequence shown here is derived from an EMBL/GenBank/DDBJ whole genome shotgun (WGS) entry which is preliminary data.</text>
</comment>
<dbReference type="Gene3D" id="1.10.530.10">
    <property type="match status" value="1"/>
</dbReference>
<evidence type="ECO:0000313" key="2">
    <source>
        <dbReference type="Proteomes" id="UP000280271"/>
    </source>
</evidence>
<dbReference type="GO" id="GO:0016787">
    <property type="term" value="F:hydrolase activity"/>
    <property type="evidence" value="ECO:0007669"/>
    <property type="project" value="UniProtKB-KW"/>
</dbReference>
<reference evidence="1 2" key="1">
    <citation type="submission" date="2018-09" db="EMBL/GenBank/DDBJ databases">
        <title>The draft genome of Acinetobacter sp. strains.</title>
        <authorList>
            <person name="Qin J."/>
            <person name="Feng Y."/>
            <person name="Zong Z."/>
        </authorList>
    </citation>
    <scope>NUCLEOTIDE SEQUENCE [LARGE SCALE GENOMIC DNA]</scope>
    <source>
        <strain evidence="1 2">WCHAc060005</strain>
    </source>
</reference>
<dbReference type="EMBL" id="RCHC01000019">
    <property type="protein sequence ID" value="RLL18971.1"/>
    <property type="molecule type" value="Genomic_DNA"/>
</dbReference>
<name>A0ABX9TT54_9GAMM</name>
<dbReference type="InterPro" id="IPR023346">
    <property type="entry name" value="Lysozyme-like_dom_sf"/>
</dbReference>
<dbReference type="PANTHER" id="PTHR34408">
    <property type="entry name" value="FAMILY PROTEIN, PUTATIVE-RELATED"/>
    <property type="match status" value="1"/>
</dbReference>
<keyword evidence="1" id="KW-0378">Hydrolase</keyword>
<dbReference type="Proteomes" id="UP000280271">
    <property type="component" value="Unassembled WGS sequence"/>
</dbReference>